<feature type="chain" id="PRO_5025388761" description="Dynein regulatory complex protein 1" evidence="11">
    <location>
        <begin position="22"/>
        <end position="559"/>
    </location>
</feature>
<dbReference type="GeneTree" id="ENSGT00940000153804"/>
<keyword evidence="7" id="KW-0966">Cell projection</keyword>
<dbReference type="Pfam" id="PF14775">
    <property type="entry name" value="NYD-SP28_assoc"/>
    <property type="match status" value="1"/>
</dbReference>
<feature type="coiled-coil region" evidence="10">
    <location>
        <begin position="177"/>
        <end position="252"/>
    </location>
</feature>
<dbReference type="Ensembl" id="ENSMMDT00005052122.1">
    <property type="protein sequence ID" value="ENSMMDP00005051116.1"/>
    <property type="gene ID" value="ENSMMDG00005023125.1"/>
</dbReference>
<gene>
    <name evidence="14" type="primary">DRC1</name>
</gene>
<evidence type="ECO:0000313" key="15">
    <source>
        <dbReference type="Proteomes" id="UP000472263"/>
    </source>
</evidence>
<dbReference type="InterPro" id="IPR029440">
    <property type="entry name" value="DRC1_C"/>
</dbReference>
<feature type="coiled-coil region" evidence="10">
    <location>
        <begin position="86"/>
        <end position="150"/>
    </location>
</feature>
<dbReference type="PANTHER" id="PTHR21625">
    <property type="entry name" value="NYD-SP28 PROTEIN"/>
    <property type="match status" value="1"/>
</dbReference>
<evidence type="ECO:0000256" key="8">
    <source>
        <dbReference type="ARBA" id="ARBA00031554"/>
    </source>
</evidence>
<evidence type="ECO:0000256" key="5">
    <source>
        <dbReference type="ARBA" id="ARBA00023054"/>
    </source>
</evidence>
<keyword evidence="4" id="KW-0282">Flagellum</keyword>
<protein>
    <recommendedName>
        <fullName evidence="3">Dynein regulatory complex protein 1</fullName>
    </recommendedName>
    <alternativeName>
        <fullName evidence="8">Coiled-coil domain-containing protein 164</fullName>
    </alternativeName>
</protein>
<dbReference type="FunCoup" id="A0A668AWD7">
    <property type="interactions" value="163"/>
</dbReference>
<feature type="domain" description="Dynein regulatory complex protein 1 C-terminal" evidence="13">
    <location>
        <begin position="531"/>
        <end position="558"/>
    </location>
</feature>
<evidence type="ECO:0000256" key="4">
    <source>
        <dbReference type="ARBA" id="ARBA00022846"/>
    </source>
</evidence>
<evidence type="ECO:0000256" key="10">
    <source>
        <dbReference type="SAM" id="Coils"/>
    </source>
</evidence>
<dbReference type="GO" id="GO:0005858">
    <property type="term" value="C:axonemal dynein complex"/>
    <property type="evidence" value="ECO:0007669"/>
    <property type="project" value="InterPro"/>
</dbReference>
<keyword evidence="5 10" id="KW-0175">Coiled coil</keyword>
<dbReference type="InterPro" id="IPR039750">
    <property type="entry name" value="DRC1/DRC2"/>
</dbReference>
<sequence>MLGFSCSWNTLTFLFMKFSSSVRLPRQELGEGPCEEEVTEEARESQLQVEQSERRMINLQSDGMELVTNIQTAADAKESGQRTEEEEATRLRMERLENEAKCSQQKFEEITRGWEMTKQKTTAQELQDALNSQQQQCAQLLEDKAKLIHDLQRELKARDDCYIKDLKKAAEEEDLFIERMESLIKTLKKTYREELDQIENAYEHERRVLLTANREKWEQYMKDRRNLELENLTQRLNKMEEYEEMLEKLRMEDAEEYNITKKKLDTHVQMLRLQVQQKKASDYLNQVVLDYNYRLQTKKEEEITTIKSQQKRKMAKMQDVMKNLKLKCANKEKQSREETQKLCKDYKRTTELYKHKQKKMRHIVAVDAQEFEDVWLMNEAEVRQLVERALHIDRLIYEQQLGLTWERPHTAFMKLSAQEDPEKPAQRSAQEAASQLIHTGTATQASLGMEEGFLIEKKLPKLLSTVEKDEQMSVKLAAVFSVSACWANFSDVSHSNSTDVMCSCRSAREISAPHEPSFLRVAGRDNSEDAAYWESLAEAIPEVKLKLWDALHDALQKHQ</sequence>
<reference evidence="14" key="1">
    <citation type="submission" date="2019-06" db="EMBL/GenBank/DDBJ databases">
        <authorList>
            <consortium name="Wellcome Sanger Institute Data Sharing"/>
        </authorList>
    </citation>
    <scope>NUCLEOTIDE SEQUENCE [LARGE SCALE GENOMIC DNA]</scope>
</reference>
<dbReference type="Proteomes" id="UP000472263">
    <property type="component" value="Chromosome 24"/>
</dbReference>
<accession>A0A668AWD7</accession>
<name>A0A668AWD7_9TELE</name>
<evidence type="ECO:0000313" key="14">
    <source>
        <dbReference type="Ensembl" id="ENSMMDP00005051116.1"/>
    </source>
</evidence>
<proteinExistence type="inferred from homology"/>
<keyword evidence="11" id="KW-0732">Signal</keyword>
<evidence type="ECO:0000259" key="12">
    <source>
        <dbReference type="Pfam" id="PF14772"/>
    </source>
</evidence>
<evidence type="ECO:0000259" key="13">
    <source>
        <dbReference type="Pfam" id="PF14775"/>
    </source>
</evidence>
<comment type="function">
    <text evidence="9">Component of the nexin-dynein regulatory complex (N-DRC) a key regulator of ciliary/flagellar motility which maintains the alignment and integrity of the distal axoneme and regulates microtubule sliding in motile axonemes. Plays a critical role in the assembly of N-DRC and also stabilizes the assembly of multiple inner dynein arms and radial spokes. Coassembles with CCDC65/DRC2 to form a central scaffold needed for assembly of the N-DRC and its attachment to the outer doublet microtubules.</text>
</comment>
<keyword evidence="6" id="KW-0969">Cilium</keyword>
<comment type="subcellular location">
    <subcellularLocation>
        <location evidence="1">Cytoplasm</location>
        <location evidence="1">Cytoskeleton</location>
        <location evidence="1">Flagellum axoneme</location>
    </subcellularLocation>
</comment>
<reference evidence="14" key="2">
    <citation type="submission" date="2025-08" db="UniProtKB">
        <authorList>
            <consortium name="Ensembl"/>
        </authorList>
    </citation>
    <scope>IDENTIFICATION</scope>
</reference>
<dbReference type="GO" id="GO:0070286">
    <property type="term" value="P:axonemal dynein complex assembly"/>
    <property type="evidence" value="ECO:0007669"/>
    <property type="project" value="InterPro"/>
</dbReference>
<comment type="similarity">
    <text evidence="2">Belongs to the DRC1 family.</text>
</comment>
<feature type="coiled-coil region" evidence="10">
    <location>
        <begin position="35"/>
        <end position="62"/>
    </location>
</feature>
<dbReference type="InterPro" id="IPR039505">
    <property type="entry name" value="DRC1/2_N"/>
</dbReference>
<reference evidence="14" key="3">
    <citation type="submission" date="2025-09" db="UniProtKB">
        <authorList>
            <consortium name="Ensembl"/>
        </authorList>
    </citation>
    <scope>IDENTIFICATION</scope>
</reference>
<evidence type="ECO:0000256" key="7">
    <source>
        <dbReference type="ARBA" id="ARBA00023273"/>
    </source>
</evidence>
<organism evidence="14 15">
    <name type="scientific">Myripristis murdjan</name>
    <name type="common">pinecone soldierfish</name>
    <dbReference type="NCBI Taxonomy" id="586833"/>
    <lineage>
        <taxon>Eukaryota</taxon>
        <taxon>Metazoa</taxon>
        <taxon>Chordata</taxon>
        <taxon>Craniata</taxon>
        <taxon>Vertebrata</taxon>
        <taxon>Euteleostomi</taxon>
        <taxon>Actinopterygii</taxon>
        <taxon>Neopterygii</taxon>
        <taxon>Teleostei</taxon>
        <taxon>Neoteleostei</taxon>
        <taxon>Acanthomorphata</taxon>
        <taxon>Holocentriformes</taxon>
        <taxon>Holocentridae</taxon>
        <taxon>Myripristis</taxon>
    </lineage>
</organism>
<evidence type="ECO:0000256" key="9">
    <source>
        <dbReference type="ARBA" id="ARBA00046115"/>
    </source>
</evidence>
<dbReference type="PANTHER" id="PTHR21625:SF1">
    <property type="entry name" value="DYNEIN REGULATORY COMPLEX PROTEIN 1"/>
    <property type="match status" value="1"/>
</dbReference>
<feature type="signal peptide" evidence="11">
    <location>
        <begin position="1"/>
        <end position="21"/>
    </location>
</feature>
<dbReference type="AlphaFoldDB" id="A0A668AWD7"/>
<dbReference type="Pfam" id="PF14772">
    <property type="entry name" value="NYD-SP28"/>
    <property type="match status" value="1"/>
</dbReference>
<evidence type="ECO:0000256" key="6">
    <source>
        <dbReference type="ARBA" id="ARBA00023069"/>
    </source>
</evidence>
<evidence type="ECO:0000256" key="11">
    <source>
        <dbReference type="SAM" id="SignalP"/>
    </source>
</evidence>
<evidence type="ECO:0000256" key="1">
    <source>
        <dbReference type="ARBA" id="ARBA00004611"/>
    </source>
</evidence>
<dbReference type="InParanoid" id="A0A668AWD7"/>
<evidence type="ECO:0000256" key="2">
    <source>
        <dbReference type="ARBA" id="ARBA00009688"/>
    </source>
</evidence>
<feature type="domain" description="Dynein regulatory complex protein 1/2 N-terminal" evidence="12">
    <location>
        <begin position="73"/>
        <end position="172"/>
    </location>
</feature>
<evidence type="ECO:0000256" key="3">
    <source>
        <dbReference type="ARBA" id="ARBA00013815"/>
    </source>
</evidence>
<keyword evidence="15" id="KW-1185">Reference proteome</keyword>
<feature type="coiled-coil region" evidence="10">
    <location>
        <begin position="307"/>
        <end position="341"/>
    </location>
</feature>
<dbReference type="GO" id="GO:0003352">
    <property type="term" value="P:regulation of cilium movement"/>
    <property type="evidence" value="ECO:0007669"/>
    <property type="project" value="TreeGrafter"/>
</dbReference>
<dbReference type="GO" id="GO:0060285">
    <property type="term" value="P:cilium-dependent cell motility"/>
    <property type="evidence" value="ECO:0007669"/>
    <property type="project" value="TreeGrafter"/>
</dbReference>